<protein>
    <submittedName>
        <fullName evidence="5">Baseplate J-like family protein</fullName>
    </submittedName>
</protein>
<dbReference type="PANTHER" id="PTHR37829:SF3">
    <property type="entry name" value="PROTEIN JAYE-RELATED"/>
    <property type="match status" value="1"/>
</dbReference>
<evidence type="ECO:0000256" key="1">
    <source>
        <dbReference type="ARBA" id="ARBA00038087"/>
    </source>
</evidence>
<dbReference type="InterPro" id="IPR058531">
    <property type="entry name" value="Baseplate_J_M"/>
</dbReference>
<evidence type="ECO:0000259" key="4">
    <source>
        <dbReference type="Pfam" id="PF26079"/>
    </source>
</evidence>
<dbReference type="InterPro" id="IPR058530">
    <property type="entry name" value="Baseplate_J-like_C"/>
</dbReference>
<feature type="domain" description="Baseplate J-like central" evidence="3">
    <location>
        <begin position="194"/>
        <end position="265"/>
    </location>
</feature>
<feature type="domain" description="Baseplate protein J-like barrel" evidence="2">
    <location>
        <begin position="92"/>
        <end position="167"/>
    </location>
</feature>
<evidence type="ECO:0000313" key="6">
    <source>
        <dbReference type="Proteomes" id="UP000006512"/>
    </source>
</evidence>
<dbReference type="HOGENOM" id="CLU_039609_1_0_5"/>
<feature type="domain" description="Baseplate J-like C-terminal" evidence="4">
    <location>
        <begin position="273"/>
        <end position="350"/>
    </location>
</feature>
<dbReference type="STRING" id="715226.ABI_08490"/>
<proteinExistence type="inferred from homology"/>
<evidence type="ECO:0000313" key="5">
    <source>
        <dbReference type="EMBL" id="EGF92413.1"/>
    </source>
</evidence>
<dbReference type="Proteomes" id="UP000006512">
    <property type="component" value="Unassembled WGS sequence"/>
</dbReference>
<organism evidence="5 6">
    <name type="scientific">Asticcacaulis biprosthecium C19</name>
    <dbReference type="NCBI Taxonomy" id="715226"/>
    <lineage>
        <taxon>Bacteria</taxon>
        <taxon>Pseudomonadati</taxon>
        <taxon>Pseudomonadota</taxon>
        <taxon>Alphaproteobacteria</taxon>
        <taxon>Caulobacterales</taxon>
        <taxon>Caulobacteraceae</taxon>
        <taxon>Asticcacaulis</taxon>
    </lineage>
</organism>
<evidence type="ECO:0000259" key="3">
    <source>
        <dbReference type="Pfam" id="PF26078"/>
    </source>
</evidence>
<dbReference type="Pfam" id="PF26079">
    <property type="entry name" value="Baseplate_J_C"/>
    <property type="match status" value="1"/>
</dbReference>
<gene>
    <name evidence="5" type="ORF">ABI_08490</name>
</gene>
<accession>F4QG85</accession>
<dbReference type="Pfam" id="PF26078">
    <property type="entry name" value="Baseplate_J_M"/>
    <property type="match status" value="1"/>
</dbReference>
<name>F4QG85_9CAUL</name>
<evidence type="ECO:0000259" key="2">
    <source>
        <dbReference type="Pfam" id="PF04865"/>
    </source>
</evidence>
<dbReference type="Pfam" id="PF04865">
    <property type="entry name" value="Baseplate_J"/>
    <property type="match status" value="1"/>
</dbReference>
<sequence>MSDFERPPLTSLITQAQDDINGRLPGADSRLRRSVLGVFAKVWAGLIHGVYGFLAWLAQQLLPDTATGEWLARWASIWGLTRKAATSAAGAITVSGTITSVVPAGTQLQRSDGALFVTGAEVTLAGVTAVVQVTAVVAGAGGITTTGSSLTFVSPVAGVSSSATVNTPGIAAGTDEESDEALRGRLLARIRNPPQGGSKADYEAWALEVAGVTRAWVYPRHSGAGTVGLTFVMDGREDIIPTEDDIAAVVAHVEALMPVTPELLCFAPIPDAIAMTIALTPNTDPVKAAVLAQLEDLFSREAIPAGTISLNKINEAISLAEGETDHTLTIPAAPVVSATGHIARLGTVTWA</sequence>
<reference evidence="6" key="1">
    <citation type="submission" date="2011-03" db="EMBL/GenBank/DDBJ databases">
        <title>Draft genome sequence of Brevundimonas diminuta.</title>
        <authorList>
            <person name="Brown P.J.B."/>
            <person name="Buechlein A."/>
            <person name="Hemmerich C."/>
            <person name="Brun Y.V."/>
        </authorList>
    </citation>
    <scope>NUCLEOTIDE SEQUENCE [LARGE SCALE GENOMIC DNA]</scope>
    <source>
        <strain evidence="6">C19</strain>
    </source>
</reference>
<dbReference type="PANTHER" id="PTHR37829">
    <property type="entry name" value="PHAGE-LIKE ELEMENT PBSX PROTEIN XKDT"/>
    <property type="match status" value="1"/>
</dbReference>
<dbReference type="InterPro" id="IPR006949">
    <property type="entry name" value="Barrel_Baseplate_J-like"/>
</dbReference>
<dbReference type="EMBL" id="GL883077">
    <property type="protein sequence ID" value="EGF92413.1"/>
    <property type="molecule type" value="Genomic_DNA"/>
</dbReference>
<dbReference type="RefSeq" id="WP_006271588.1">
    <property type="nucleotide sequence ID" value="NZ_GL883077.1"/>
</dbReference>
<keyword evidence="6" id="KW-1185">Reference proteome</keyword>
<dbReference type="eggNOG" id="COG3299">
    <property type="taxonomic scope" value="Bacteria"/>
</dbReference>
<comment type="similarity">
    <text evidence="1">Belongs to the Mu gp47/PBSX XkdT family.</text>
</comment>
<dbReference type="OrthoDB" id="7565172at2"/>
<dbReference type="InterPro" id="IPR052399">
    <property type="entry name" value="Phage_Baseplate_Assmbl_Protein"/>
</dbReference>
<dbReference type="AlphaFoldDB" id="F4QG85"/>